<dbReference type="AlphaFoldDB" id="A0A7M2X507"/>
<evidence type="ECO:0000313" key="3">
    <source>
        <dbReference type="Proteomes" id="UP000593765"/>
    </source>
</evidence>
<organism evidence="2 3">
    <name type="scientific">Humisphaera borealis</name>
    <dbReference type="NCBI Taxonomy" id="2807512"/>
    <lineage>
        <taxon>Bacteria</taxon>
        <taxon>Pseudomonadati</taxon>
        <taxon>Planctomycetota</taxon>
        <taxon>Phycisphaerae</taxon>
        <taxon>Tepidisphaerales</taxon>
        <taxon>Tepidisphaeraceae</taxon>
        <taxon>Humisphaera</taxon>
    </lineage>
</organism>
<evidence type="ECO:0000313" key="2">
    <source>
        <dbReference type="EMBL" id="QOV92502.1"/>
    </source>
</evidence>
<feature type="region of interest" description="Disordered" evidence="1">
    <location>
        <begin position="1"/>
        <end position="24"/>
    </location>
</feature>
<gene>
    <name evidence="2" type="ORF">IPV69_21525</name>
</gene>
<evidence type="ECO:0000256" key="1">
    <source>
        <dbReference type="SAM" id="MobiDB-lite"/>
    </source>
</evidence>
<protein>
    <submittedName>
        <fullName evidence="2">Uncharacterized protein</fullName>
    </submittedName>
</protein>
<name>A0A7M2X507_9BACT</name>
<proteinExistence type="predicted"/>
<dbReference type="Proteomes" id="UP000593765">
    <property type="component" value="Chromosome"/>
</dbReference>
<dbReference type="EMBL" id="CP063458">
    <property type="protein sequence ID" value="QOV92502.1"/>
    <property type="molecule type" value="Genomic_DNA"/>
</dbReference>
<sequence>MVEQVREFAERHVPSSDREGGLARPIEEITSKLPSDTWLWLGYGSIAASITLKLMGRGRDANFVGMWAPVFLIHGVYNKIVKTQGHDKYDQRD</sequence>
<dbReference type="KEGG" id="hbs:IPV69_21525"/>
<accession>A0A7M2X507</accession>
<reference evidence="2 3" key="1">
    <citation type="submission" date="2020-10" db="EMBL/GenBank/DDBJ databases">
        <title>Wide distribution of Phycisphaera-like planctomycetes from WD2101 soil group in peatlands and genome analysis of the first cultivated representative.</title>
        <authorList>
            <person name="Dedysh S.N."/>
            <person name="Beletsky A.V."/>
            <person name="Ivanova A."/>
            <person name="Kulichevskaya I.S."/>
            <person name="Suzina N.E."/>
            <person name="Philippov D.A."/>
            <person name="Rakitin A.L."/>
            <person name="Mardanov A.V."/>
            <person name="Ravin N.V."/>
        </authorList>
    </citation>
    <scope>NUCLEOTIDE SEQUENCE [LARGE SCALE GENOMIC DNA]</scope>
    <source>
        <strain evidence="2 3">M1803</strain>
    </source>
</reference>
<keyword evidence="3" id="KW-1185">Reference proteome</keyword>